<dbReference type="RefSeq" id="WP_379140802.1">
    <property type="nucleotide sequence ID" value="NZ_JBHUEN010000016.1"/>
</dbReference>
<dbReference type="PROSITE" id="PS50977">
    <property type="entry name" value="HTH_TETR_2"/>
    <property type="match status" value="1"/>
</dbReference>
<evidence type="ECO:0000313" key="6">
    <source>
        <dbReference type="EMBL" id="MFD1881174.1"/>
    </source>
</evidence>
<dbReference type="Pfam" id="PF00440">
    <property type="entry name" value="TetR_N"/>
    <property type="match status" value="1"/>
</dbReference>
<dbReference type="Gene3D" id="1.10.357.10">
    <property type="entry name" value="Tetracycline Repressor, domain 2"/>
    <property type="match status" value="1"/>
</dbReference>
<feature type="DNA-binding region" description="H-T-H motif" evidence="4">
    <location>
        <begin position="32"/>
        <end position="51"/>
    </location>
</feature>
<dbReference type="Proteomes" id="UP001597213">
    <property type="component" value="Unassembled WGS sequence"/>
</dbReference>
<evidence type="ECO:0000313" key="7">
    <source>
        <dbReference type="Proteomes" id="UP001597213"/>
    </source>
</evidence>
<dbReference type="Pfam" id="PF16925">
    <property type="entry name" value="TetR_C_13"/>
    <property type="match status" value="1"/>
</dbReference>
<name>A0ABW4R5C7_9RHOB</name>
<dbReference type="SUPFAM" id="SSF48498">
    <property type="entry name" value="Tetracyclin repressor-like, C-terminal domain"/>
    <property type="match status" value="1"/>
</dbReference>
<keyword evidence="3" id="KW-0804">Transcription</keyword>
<sequence length="198" mass="21425">MAIKGRPRSFDRDQALHRVMEVFWAKGYEGAQINDLIAAIGITPPSFYAAFGSKEAAFHEAVDLYLATVGSAPKRALDEAATTKAAIRAALQSSVDVALSSQSGGCLLILGVVNCLPENQTARAHLMQARRKTVEMLRKRLERGVDEGELPGDMDVNRLAAFYHGVMQAISFQARDGATRDELEALIEPALTALPLQS</sequence>
<protein>
    <submittedName>
        <fullName evidence="6">TetR/AcrR family transcriptional regulator</fullName>
    </submittedName>
</protein>
<reference evidence="7" key="1">
    <citation type="journal article" date="2019" name="Int. J. Syst. Evol. Microbiol.">
        <title>The Global Catalogue of Microorganisms (GCM) 10K type strain sequencing project: providing services to taxonomists for standard genome sequencing and annotation.</title>
        <authorList>
            <consortium name="The Broad Institute Genomics Platform"/>
            <consortium name="The Broad Institute Genome Sequencing Center for Infectious Disease"/>
            <person name="Wu L."/>
            <person name="Ma J."/>
        </authorList>
    </citation>
    <scope>NUCLEOTIDE SEQUENCE [LARGE SCALE GENOMIC DNA]</scope>
    <source>
        <strain evidence="7">CCUG 56029</strain>
    </source>
</reference>
<proteinExistence type="predicted"/>
<evidence type="ECO:0000256" key="1">
    <source>
        <dbReference type="ARBA" id="ARBA00023015"/>
    </source>
</evidence>
<dbReference type="PANTHER" id="PTHR47506">
    <property type="entry name" value="TRANSCRIPTIONAL REGULATORY PROTEIN"/>
    <property type="match status" value="1"/>
</dbReference>
<dbReference type="Gene3D" id="1.10.10.60">
    <property type="entry name" value="Homeodomain-like"/>
    <property type="match status" value="1"/>
</dbReference>
<dbReference type="PANTHER" id="PTHR47506:SF1">
    <property type="entry name" value="HTH-TYPE TRANSCRIPTIONAL REGULATOR YJDC"/>
    <property type="match status" value="1"/>
</dbReference>
<dbReference type="InterPro" id="IPR001647">
    <property type="entry name" value="HTH_TetR"/>
</dbReference>
<dbReference type="InterPro" id="IPR009057">
    <property type="entry name" value="Homeodomain-like_sf"/>
</dbReference>
<keyword evidence="1" id="KW-0805">Transcription regulation</keyword>
<gene>
    <name evidence="6" type="ORF">ACFSCT_05525</name>
</gene>
<accession>A0ABW4R5C7</accession>
<dbReference type="InterPro" id="IPR036271">
    <property type="entry name" value="Tet_transcr_reg_TetR-rel_C_sf"/>
</dbReference>
<comment type="caution">
    <text evidence="6">The sequence shown here is derived from an EMBL/GenBank/DDBJ whole genome shotgun (WGS) entry which is preliminary data.</text>
</comment>
<evidence type="ECO:0000256" key="2">
    <source>
        <dbReference type="ARBA" id="ARBA00023125"/>
    </source>
</evidence>
<dbReference type="InterPro" id="IPR011075">
    <property type="entry name" value="TetR_C"/>
</dbReference>
<evidence type="ECO:0000256" key="3">
    <source>
        <dbReference type="ARBA" id="ARBA00023163"/>
    </source>
</evidence>
<dbReference type="SUPFAM" id="SSF46689">
    <property type="entry name" value="Homeodomain-like"/>
    <property type="match status" value="1"/>
</dbReference>
<dbReference type="EMBL" id="JBHUEN010000016">
    <property type="protein sequence ID" value="MFD1881174.1"/>
    <property type="molecule type" value="Genomic_DNA"/>
</dbReference>
<evidence type="ECO:0000259" key="5">
    <source>
        <dbReference type="PROSITE" id="PS50977"/>
    </source>
</evidence>
<feature type="domain" description="HTH tetR-type" evidence="5">
    <location>
        <begin position="9"/>
        <end position="69"/>
    </location>
</feature>
<keyword evidence="7" id="KW-1185">Reference proteome</keyword>
<organism evidence="6 7">
    <name type="scientific">Paracoccus pacificus</name>
    <dbReference type="NCBI Taxonomy" id="1463598"/>
    <lineage>
        <taxon>Bacteria</taxon>
        <taxon>Pseudomonadati</taxon>
        <taxon>Pseudomonadota</taxon>
        <taxon>Alphaproteobacteria</taxon>
        <taxon>Rhodobacterales</taxon>
        <taxon>Paracoccaceae</taxon>
        <taxon>Paracoccus</taxon>
    </lineage>
</organism>
<keyword evidence="2 4" id="KW-0238">DNA-binding</keyword>
<evidence type="ECO:0000256" key="4">
    <source>
        <dbReference type="PROSITE-ProRule" id="PRU00335"/>
    </source>
</evidence>